<accession>A0A8I0SZC3</accession>
<protein>
    <recommendedName>
        <fullName evidence="1">IprA winged helix-turn-helix domain-containing protein</fullName>
    </recommendedName>
</protein>
<sequence length="213" mass="24514">MSSLLSGIRETKPTQEIFDIINYLKDKVKFRTGEKNKRILLTVDGKRQVLLLTHGYCNLVRQWDRRTVMTLHSPILVGMGMPVDRESHLHVQAIDNIEYALLPVEIFEQYIAEFNLWRQLATIATWGLQAHNVYNKALAINDNLKIASLLLIELNDEPEFVRLNTTALAYIQDRTLLSRSWIMHFLSELKNAGHIELQRGILTKINGLPPDIS</sequence>
<gene>
    <name evidence="2" type="ORF">FOT72_13760</name>
</gene>
<dbReference type="EMBL" id="VKME01000009">
    <property type="protein sequence ID" value="MBE0129059.1"/>
    <property type="molecule type" value="Genomic_DNA"/>
</dbReference>
<dbReference type="InterPro" id="IPR041687">
    <property type="entry name" value="HTH_46"/>
</dbReference>
<proteinExistence type="predicted"/>
<evidence type="ECO:0000259" key="1">
    <source>
        <dbReference type="Pfam" id="PF15977"/>
    </source>
</evidence>
<dbReference type="Proteomes" id="UP000656723">
    <property type="component" value="Unassembled WGS sequence"/>
</dbReference>
<comment type="caution">
    <text evidence="2">The sequence shown here is derived from an EMBL/GenBank/DDBJ whole genome shotgun (WGS) entry which is preliminary data.</text>
</comment>
<dbReference type="Pfam" id="PF15977">
    <property type="entry name" value="HTH_46"/>
    <property type="match status" value="1"/>
</dbReference>
<feature type="domain" description="IprA winged helix-turn-helix" evidence="1">
    <location>
        <begin position="149"/>
        <end position="209"/>
    </location>
</feature>
<evidence type="ECO:0000313" key="2">
    <source>
        <dbReference type="EMBL" id="MBE0129059.1"/>
    </source>
</evidence>
<organism evidence="2 3">
    <name type="scientific">Citrobacter amalonaticus</name>
    <dbReference type="NCBI Taxonomy" id="35703"/>
    <lineage>
        <taxon>Bacteria</taxon>
        <taxon>Pseudomonadati</taxon>
        <taxon>Pseudomonadota</taxon>
        <taxon>Gammaproteobacteria</taxon>
        <taxon>Enterobacterales</taxon>
        <taxon>Enterobacteriaceae</taxon>
        <taxon>Citrobacter</taxon>
    </lineage>
</organism>
<reference evidence="2" key="1">
    <citation type="submission" date="2019-07" db="EMBL/GenBank/DDBJ databases">
        <title>KPC-2 carbapenem resistent Enterobacterales isolates from Germany.</title>
        <authorList>
            <person name="Yao Y."/>
            <person name="Falgenhauer L."/>
            <person name="Imirzalioglu C."/>
            <person name="Chakraborty T."/>
        </authorList>
    </citation>
    <scope>NUCLEOTIDE SEQUENCE</scope>
    <source>
        <strain evidence="2">CA13304</strain>
    </source>
</reference>
<dbReference type="RefSeq" id="WP_061077384.1">
    <property type="nucleotide sequence ID" value="NZ_CP014015.2"/>
</dbReference>
<evidence type="ECO:0000313" key="3">
    <source>
        <dbReference type="Proteomes" id="UP000656723"/>
    </source>
</evidence>
<name>A0A8I0SZC3_CITAM</name>
<dbReference type="AlphaFoldDB" id="A0A8I0SZC3"/>
<dbReference type="OrthoDB" id="6625231at2"/>